<evidence type="ECO:0000313" key="17">
    <source>
        <dbReference type="EMBL" id="KAH0812465.1"/>
    </source>
</evidence>
<dbReference type="Pfam" id="PF08240">
    <property type="entry name" value="ADH_N"/>
    <property type="match status" value="1"/>
</dbReference>
<keyword evidence="6" id="KW-0809">Transit peptide</keyword>
<name>A0A8J6L900_TENMO</name>
<dbReference type="InterPro" id="IPR013149">
    <property type="entry name" value="ADH-like_C"/>
</dbReference>
<dbReference type="SUPFAM" id="SSF51735">
    <property type="entry name" value="NAD(P)-binding Rossmann-fold domains"/>
    <property type="match status" value="1"/>
</dbReference>
<dbReference type="Gene3D" id="3.90.180.10">
    <property type="entry name" value="Medium-chain alcohol dehydrogenases, catalytic domain"/>
    <property type="match status" value="1"/>
</dbReference>
<proteinExistence type="inferred from homology"/>
<feature type="coiled-coil region" evidence="15">
    <location>
        <begin position="419"/>
        <end position="450"/>
    </location>
</feature>
<keyword evidence="9" id="KW-0496">Mitochondrion</keyword>
<feature type="domain" description="Enoyl reductase (ER)" evidence="16">
    <location>
        <begin position="37"/>
        <end position="267"/>
    </location>
</feature>
<evidence type="ECO:0000256" key="7">
    <source>
        <dbReference type="ARBA" id="ARBA00023002"/>
    </source>
</evidence>
<evidence type="ECO:0000256" key="11">
    <source>
        <dbReference type="ARBA" id="ARBA00038963"/>
    </source>
</evidence>
<dbReference type="InterPro" id="IPR013154">
    <property type="entry name" value="ADH-like_N"/>
</dbReference>
<sequence length="521" mass="58577">MASMSRKLVNVLRVQLNLKYCHRHNSSASKLVYSEHGDPIKVIQKETEPLADPKSDEVLVKMLASPVNPADINTIQGKYPVRPPLPAVPGNEGVGEVVRVGPGVTDLKEGDRVVPLVNALGTWRTHTLLCKNNVLKVPKKLGLVEAATLTVNPCTAYRMLRDFVDLKPGDTVIQNGANSACGQNVIQICRAWGLRSVNIVRDRAGIDELRCFLKDIGANYVLTEEELRKTDIFKSKEIERPKLALNCVGGQNALEILRHLQKGSTMVTYGGMSREPVMIPTSALIFKDLRIKGFWMTEWSKRNADSIDRFEMFEELISMMTNNELQGPAFKMATCAAWGYIKLQMFSPVQLRTVDGVEFYLGLLTVSRQAGLNWKPTSAITSLVTSFKFQIVTCFATFVTGMMSLEKLANAHIRNRAEYTQLSTELSRLEKEKRNELRMFNNEIQRFKARYSKTNFNTDSPEASNVKMYETHNPGFCYKRNGEHRLQQILEVPPPVDFEVIADISKVNSKIKKPPPVALGW</sequence>
<dbReference type="AlphaFoldDB" id="A0A8J6L900"/>
<keyword evidence="7" id="KW-0560">Oxidoreductase</keyword>
<dbReference type="GO" id="GO:0141148">
    <property type="term" value="F:enoyl-[acyl-carrier-protein] reductase (NADPH) activity"/>
    <property type="evidence" value="ECO:0007669"/>
    <property type="project" value="UniProtKB-EC"/>
</dbReference>
<dbReference type="GO" id="GO:0005739">
    <property type="term" value="C:mitochondrion"/>
    <property type="evidence" value="ECO:0007669"/>
    <property type="project" value="UniProtKB-SubCell"/>
</dbReference>
<evidence type="ECO:0000256" key="12">
    <source>
        <dbReference type="ARBA" id="ARBA00041058"/>
    </source>
</evidence>
<accession>A0A8J6L900</accession>
<dbReference type="Pfam" id="PF00107">
    <property type="entry name" value="ADH_zinc_N"/>
    <property type="match status" value="1"/>
</dbReference>
<keyword evidence="8" id="KW-0443">Lipid metabolism</keyword>
<evidence type="ECO:0000259" key="16">
    <source>
        <dbReference type="SMART" id="SM00829"/>
    </source>
</evidence>
<evidence type="ECO:0000256" key="8">
    <source>
        <dbReference type="ARBA" id="ARBA00023098"/>
    </source>
</evidence>
<evidence type="ECO:0000313" key="18">
    <source>
        <dbReference type="Proteomes" id="UP000719412"/>
    </source>
</evidence>
<dbReference type="SMART" id="SM00829">
    <property type="entry name" value="PKS_ER"/>
    <property type="match status" value="1"/>
</dbReference>
<reference evidence="17" key="2">
    <citation type="submission" date="2021-08" db="EMBL/GenBank/DDBJ databases">
        <authorList>
            <person name="Eriksson T."/>
        </authorList>
    </citation>
    <scope>NUCLEOTIDE SEQUENCE</scope>
    <source>
        <strain evidence="17">Stoneville</strain>
        <tissue evidence="17">Whole head</tissue>
    </source>
</reference>
<dbReference type="InterPro" id="IPR020843">
    <property type="entry name" value="ER"/>
</dbReference>
<dbReference type="GO" id="GO:0006633">
    <property type="term" value="P:fatty acid biosynthetic process"/>
    <property type="evidence" value="ECO:0007669"/>
    <property type="project" value="UniProtKB-KW"/>
</dbReference>
<keyword evidence="3" id="KW-0444">Lipid biosynthesis</keyword>
<organism evidence="17 18">
    <name type="scientific">Tenebrio molitor</name>
    <name type="common">Yellow mealworm beetle</name>
    <dbReference type="NCBI Taxonomy" id="7067"/>
    <lineage>
        <taxon>Eukaryota</taxon>
        <taxon>Metazoa</taxon>
        <taxon>Ecdysozoa</taxon>
        <taxon>Arthropoda</taxon>
        <taxon>Hexapoda</taxon>
        <taxon>Insecta</taxon>
        <taxon>Pterygota</taxon>
        <taxon>Neoptera</taxon>
        <taxon>Endopterygota</taxon>
        <taxon>Coleoptera</taxon>
        <taxon>Polyphaga</taxon>
        <taxon>Cucujiformia</taxon>
        <taxon>Tenebrionidae</taxon>
        <taxon>Tenebrio</taxon>
    </lineage>
</organism>
<comment type="subcellular location">
    <subcellularLocation>
        <location evidence="1">Mitochondrion</location>
    </subcellularLocation>
</comment>
<evidence type="ECO:0000256" key="10">
    <source>
        <dbReference type="ARBA" id="ARBA00023160"/>
    </source>
</evidence>
<evidence type="ECO:0000256" key="1">
    <source>
        <dbReference type="ARBA" id="ARBA00004173"/>
    </source>
</evidence>
<evidence type="ECO:0000256" key="2">
    <source>
        <dbReference type="ARBA" id="ARBA00010371"/>
    </source>
</evidence>
<dbReference type="Proteomes" id="UP000719412">
    <property type="component" value="Unassembled WGS sequence"/>
</dbReference>
<dbReference type="SUPFAM" id="SSF50129">
    <property type="entry name" value="GroES-like"/>
    <property type="match status" value="1"/>
</dbReference>
<comment type="caution">
    <text evidence="17">The sequence shown here is derived from an EMBL/GenBank/DDBJ whole genome shotgun (WGS) entry which is preliminary data.</text>
</comment>
<evidence type="ECO:0000256" key="6">
    <source>
        <dbReference type="ARBA" id="ARBA00022946"/>
    </source>
</evidence>
<evidence type="ECO:0000256" key="15">
    <source>
        <dbReference type="SAM" id="Coils"/>
    </source>
</evidence>
<dbReference type="Gene3D" id="3.40.50.720">
    <property type="entry name" value="NAD(P)-binding Rossmann-like Domain"/>
    <property type="match status" value="1"/>
</dbReference>
<dbReference type="InterPro" id="IPR011032">
    <property type="entry name" value="GroES-like_sf"/>
</dbReference>
<evidence type="ECO:0000256" key="5">
    <source>
        <dbReference type="ARBA" id="ARBA00022857"/>
    </source>
</evidence>
<evidence type="ECO:0000256" key="13">
    <source>
        <dbReference type="ARBA" id="ARBA00042123"/>
    </source>
</evidence>
<dbReference type="InterPro" id="IPR051034">
    <property type="entry name" value="Mito_Enoyl-ACP_Reductase"/>
</dbReference>
<keyword evidence="18" id="KW-1185">Reference proteome</keyword>
<dbReference type="PANTHER" id="PTHR43981">
    <property type="entry name" value="ENOYL-[ACYL-CARRIER-PROTEIN] REDUCTASE, MITOCHONDRIAL"/>
    <property type="match status" value="1"/>
</dbReference>
<comment type="similarity">
    <text evidence="2">Belongs to the zinc-containing alcohol dehydrogenase family. Quinone oxidoreductase subfamily.</text>
</comment>
<dbReference type="EC" id="1.3.1.104" evidence="11"/>
<reference evidence="17" key="1">
    <citation type="journal article" date="2020" name="J Insects Food Feed">
        <title>The yellow mealworm (Tenebrio molitor) genome: a resource for the emerging insects as food and feed industry.</title>
        <authorList>
            <person name="Eriksson T."/>
            <person name="Andere A."/>
            <person name="Kelstrup H."/>
            <person name="Emery V."/>
            <person name="Picard C."/>
        </authorList>
    </citation>
    <scope>NUCLEOTIDE SEQUENCE</scope>
    <source>
        <strain evidence="17">Stoneville</strain>
        <tissue evidence="17">Whole head</tissue>
    </source>
</reference>
<evidence type="ECO:0000256" key="9">
    <source>
        <dbReference type="ARBA" id="ARBA00023128"/>
    </source>
</evidence>
<keyword evidence="15" id="KW-0175">Coiled coil</keyword>
<evidence type="ECO:0000256" key="3">
    <source>
        <dbReference type="ARBA" id="ARBA00022516"/>
    </source>
</evidence>
<evidence type="ECO:0000256" key="4">
    <source>
        <dbReference type="ARBA" id="ARBA00022832"/>
    </source>
</evidence>
<dbReference type="PANTHER" id="PTHR43981:SF2">
    <property type="entry name" value="ENOYL-[ACYL-CARRIER-PROTEIN] REDUCTASE, MITOCHONDRIAL"/>
    <property type="match status" value="1"/>
</dbReference>
<evidence type="ECO:0000256" key="14">
    <source>
        <dbReference type="ARBA" id="ARBA00048843"/>
    </source>
</evidence>
<dbReference type="FunFam" id="3.90.180.10:FF:000010">
    <property type="entry name" value="Enoyl-[acyl-carrier-protein] reductase, mitochondrial"/>
    <property type="match status" value="1"/>
</dbReference>
<dbReference type="EMBL" id="JABDTM020026030">
    <property type="protein sequence ID" value="KAH0812465.1"/>
    <property type="molecule type" value="Genomic_DNA"/>
</dbReference>
<keyword evidence="5" id="KW-0521">NADP</keyword>
<dbReference type="FunFam" id="3.40.50.720:FF:000112">
    <property type="entry name" value="Enoyl-[acyl-carrier-protein] reductase 1, mitochondrial"/>
    <property type="match status" value="1"/>
</dbReference>
<dbReference type="CDD" id="cd08290">
    <property type="entry name" value="ETR"/>
    <property type="match status" value="1"/>
</dbReference>
<dbReference type="InterPro" id="IPR036291">
    <property type="entry name" value="NAD(P)-bd_dom_sf"/>
</dbReference>
<gene>
    <name evidence="17" type="ORF">GEV33_010325</name>
</gene>
<keyword evidence="4" id="KW-0276">Fatty acid metabolism</keyword>
<protein>
    <recommendedName>
        <fullName evidence="12">Enoyl-[acyl-carrier-protein] reductase, mitochondrial</fullName>
        <ecNumber evidence="11">1.3.1.104</ecNumber>
    </recommendedName>
    <alternativeName>
        <fullName evidence="13">2-enoyl thioester reductase</fullName>
    </alternativeName>
</protein>
<comment type="catalytic activity">
    <reaction evidence="14">
        <text>a 2,3-saturated acyl-[ACP] + NADP(+) = a (2E)-enoyl-[ACP] + NADPH + H(+)</text>
        <dbReference type="Rhea" id="RHEA:22564"/>
        <dbReference type="Rhea" id="RHEA-COMP:9925"/>
        <dbReference type="Rhea" id="RHEA-COMP:9926"/>
        <dbReference type="ChEBI" id="CHEBI:15378"/>
        <dbReference type="ChEBI" id="CHEBI:57783"/>
        <dbReference type="ChEBI" id="CHEBI:58349"/>
        <dbReference type="ChEBI" id="CHEBI:78784"/>
        <dbReference type="ChEBI" id="CHEBI:78785"/>
        <dbReference type="EC" id="1.3.1.104"/>
    </reaction>
</comment>
<keyword evidence="10" id="KW-0275">Fatty acid biosynthesis</keyword>